<evidence type="ECO:0000313" key="2">
    <source>
        <dbReference type="Proteomes" id="UP001159405"/>
    </source>
</evidence>
<name>A0ABN8S1C0_9CNID</name>
<sequence length="61" mass="6937">EFHQTKKISRDCCAPYLREGKHGIEVRTAFVMGEEEIPDRKFNALIDLQIANGSSDLKNDT</sequence>
<reference evidence="1 2" key="1">
    <citation type="submission" date="2022-05" db="EMBL/GenBank/DDBJ databases">
        <authorList>
            <consortium name="Genoscope - CEA"/>
            <person name="William W."/>
        </authorList>
    </citation>
    <scope>NUCLEOTIDE SEQUENCE [LARGE SCALE GENOMIC DNA]</scope>
</reference>
<accession>A0ABN8S1C0</accession>
<keyword evidence="2" id="KW-1185">Reference proteome</keyword>
<evidence type="ECO:0000313" key="1">
    <source>
        <dbReference type="EMBL" id="CAH3185323.1"/>
    </source>
</evidence>
<feature type="non-terminal residue" evidence="1">
    <location>
        <position position="1"/>
    </location>
</feature>
<comment type="caution">
    <text evidence="1">The sequence shown here is derived from an EMBL/GenBank/DDBJ whole genome shotgun (WGS) entry which is preliminary data.</text>
</comment>
<dbReference type="EMBL" id="CALNXK010000421">
    <property type="protein sequence ID" value="CAH3185323.1"/>
    <property type="molecule type" value="Genomic_DNA"/>
</dbReference>
<organism evidence="1 2">
    <name type="scientific">Porites lobata</name>
    <dbReference type="NCBI Taxonomy" id="104759"/>
    <lineage>
        <taxon>Eukaryota</taxon>
        <taxon>Metazoa</taxon>
        <taxon>Cnidaria</taxon>
        <taxon>Anthozoa</taxon>
        <taxon>Hexacorallia</taxon>
        <taxon>Scleractinia</taxon>
        <taxon>Fungiina</taxon>
        <taxon>Poritidae</taxon>
        <taxon>Porites</taxon>
    </lineage>
</organism>
<protein>
    <submittedName>
        <fullName evidence="1">Uncharacterized protein</fullName>
    </submittedName>
</protein>
<gene>
    <name evidence="1" type="ORF">PLOB_00032530</name>
</gene>
<dbReference type="Proteomes" id="UP001159405">
    <property type="component" value="Unassembled WGS sequence"/>
</dbReference>
<proteinExistence type="predicted"/>